<accession>A0ABZ1CTN9</accession>
<dbReference type="GeneID" id="87954196"/>
<dbReference type="InterPro" id="IPR050832">
    <property type="entry name" value="Bact_Acetyltransf"/>
</dbReference>
<keyword evidence="2" id="KW-0012">Acyltransferase</keyword>
<reference evidence="5 6" key="1">
    <citation type="submission" date="2024-01" db="EMBL/GenBank/DDBJ databases">
        <title>Comparative genomics of Cryptococcus and Kwoniella reveals pathogenesis evolution and contrasting modes of karyotype evolution via chromosome fusion or intercentromeric recombination.</title>
        <authorList>
            <person name="Coelho M.A."/>
            <person name="David-Palma M."/>
            <person name="Shea T."/>
            <person name="Bowers K."/>
            <person name="McGinley-Smith S."/>
            <person name="Mohammad A.W."/>
            <person name="Gnirke A."/>
            <person name="Yurkov A.M."/>
            <person name="Nowrousian M."/>
            <person name="Sun S."/>
            <person name="Cuomo C.A."/>
            <person name="Heitman J."/>
        </authorList>
    </citation>
    <scope>NUCLEOTIDE SEQUENCE [LARGE SCALE GENOMIC DNA]</scope>
    <source>
        <strain evidence="5">CBS 11374</strain>
    </source>
</reference>
<feature type="domain" description="N-acetyltransferase" evidence="4">
    <location>
        <begin position="7"/>
        <end position="201"/>
    </location>
</feature>
<evidence type="ECO:0000256" key="3">
    <source>
        <dbReference type="SAM" id="MobiDB-lite"/>
    </source>
</evidence>
<proteinExistence type="predicted"/>
<name>A0ABZ1CTN9_9TREE</name>
<dbReference type="Pfam" id="PF00583">
    <property type="entry name" value="Acetyltransf_1"/>
    <property type="match status" value="1"/>
</dbReference>
<organism evidence="5 6">
    <name type="scientific">Kwoniella shivajii</name>
    <dbReference type="NCBI Taxonomy" id="564305"/>
    <lineage>
        <taxon>Eukaryota</taxon>
        <taxon>Fungi</taxon>
        <taxon>Dikarya</taxon>
        <taxon>Basidiomycota</taxon>
        <taxon>Agaricomycotina</taxon>
        <taxon>Tremellomycetes</taxon>
        <taxon>Tremellales</taxon>
        <taxon>Cryptococcaceae</taxon>
        <taxon>Kwoniella</taxon>
    </lineage>
</organism>
<evidence type="ECO:0000313" key="6">
    <source>
        <dbReference type="Proteomes" id="UP001329825"/>
    </source>
</evidence>
<dbReference type="Proteomes" id="UP001329825">
    <property type="component" value="Chromosome 2"/>
</dbReference>
<dbReference type="RefSeq" id="XP_062789863.1">
    <property type="nucleotide sequence ID" value="XM_062933812.1"/>
</dbReference>
<dbReference type="InterPro" id="IPR016181">
    <property type="entry name" value="Acyl_CoA_acyltransferase"/>
</dbReference>
<evidence type="ECO:0000256" key="1">
    <source>
        <dbReference type="ARBA" id="ARBA00022679"/>
    </source>
</evidence>
<feature type="compositionally biased region" description="Basic and acidic residues" evidence="3">
    <location>
        <begin position="99"/>
        <end position="117"/>
    </location>
</feature>
<protein>
    <recommendedName>
        <fullName evidence="4">N-acetyltransferase domain-containing protein</fullName>
    </recommendedName>
</protein>
<keyword evidence="1" id="KW-0808">Transferase</keyword>
<gene>
    <name evidence="5" type="ORF">IL334_002065</name>
</gene>
<evidence type="ECO:0000313" key="5">
    <source>
        <dbReference type="EMBL" id="WRT65123.1"/>
    </source>
</evidence>
<dbReference type="PROSITE" id="PS51186">
    <property type="entry name" value="GNAT"/>
    <property type="match status" value="1"/>
</dbReference>
<dbReference type="EMBL" id="CP141882">
    <property type="protein sequence ID" value="WRT65123.1"/>
    <property type="molecule type" value="Genomic_DNA"/>
</dbReference>
<dbReference type="CDD" id="cd04301">
    <property type="entry name" value="NAT_SF"/>
    <property type="match status" value="1"/>
</dbReference>
<evidence type="ECO:0000256" key="2">
    <source>
        <dbReference type="ARBA" id="ARBA00023315"/>
    </source>
</evidence>
<sequence length="201" mass="23046">MTTPIKYEVRPAVDSDAKELCSLLRESFYQAFSKADGMSESLLHDYFNEMLIEPKLKDSIADPKHDYFVGAESEQSNKLGGMIQLRYPISDLAGTGTGKGKDDEQEKEDQKEEEKEDHKEVYLARLYLLPSSQGSGLASQLFNKAQNHAKSLGYNKIKLDVWDGNARGIAFYEKIGFVKLYENKVEEDRFKRTDWIMRKEI</sequence>
<evidence type="ECO:0000259" key="4">
    <source>
        <dbReference type="PROSITE" id="PS51186"/>
    </source>
</evidence>
<feature type="region of interest" description="Disordered" evidence="3">
    <location>
        <begin position="91"/>
        <end position="117"/>
    </location>
</feature>
<keyword evidence="6" id="KW-1185">Reference proteome</keyword>
<dbReference type="PANTHER" id="PTHR43877">
    <property type="entry name" value="AMINOALKYLPHOSPHONATE N-ACETYLTRANSFERASE-RELATED-RELATED"/>
    <property type="match status" value="1"/>
</dbReference>
<dbReference type="InterPro" id="IPR000182">
    <property type="entry name" value="GNAT_dom"/>
</dbReference>
<dbReference type="SUPFAM" id="SSF55729">
    <property type="entry name" value="Acyl-CoA N-acyltransferases (Nat)"/>
    <property type="match status" value="1"/>
</dbReference>
<dbReference type="Gene3D" id="3.40.630.30">
    <property type="match status" value="1"/>
</dbReference>